<evidence type="ECO:0000313" key="1">
    <source>
        <dbReference type="EMBL" id="MBE7525738.1"/>
    </source>
</evidence>
<comment type="caution">
    <text evidence="1">The sequence shown here is derived from an EMBL/GenBank/DDBJ whole genome shotgun (WGS) entry which is preliminary data.</text>
</comment>
<dbReference type="EMBL" id="JABTTY010000002">
    <property type="protein sequence ID" value="MBE7525738.1"/>
    <property type="molecule type" value="Genomic_DNA"/>
</dbReference>
<protein>
    <recommendedName>
        <fullName evidence="3">DUF2971 domain-containing protein</fullName>
    </recommendedName>
</protein>
<evidence type="ECO:0000313" key="2">
    <source>
        <dbReference type="Proteomes" id="UP000710385"/>
    </source>
</evidence>
<sequence length="161" mass="18631">MISEETQKIEGILLPTVSTNKKSFYGEKNHARFVHYTSSESALKIINAKRLWMRNTMCMSDYREVIHGFELLNSFFLEKSNKDRFSEAINSCSPGIAERVFTVFKQWLPNIGLETYIASVSEHDDKEDEHGRLSMWRAFGGNSTRVAIVFRVPKIWVCLMN</sequence>
<organism evidence="1 2">
    <name type="scientific">candidate division WWE3 bacterium</name>
    <dbReference type="NCBI Taxonomy" id="2053526"/>
    <lineage>
        <taxon>Bacteria</taxon>
        <taxon>Katanobacteria</taxon>
    </lineage>
</organism>
<reference evidence="1" key="1">
    <citation type="submission" date="2020-05" db="EMBL/GenBank/DDBJ databases">
        <title>High-Quality Genomes of Partial-Nitritation/Anammox System by Hierarchical Clustering Based Hybrid Assembly.</title>
        <authorList>
            <person name="Liu L."/>
            <person name="Wang Y."/>
            <person name="Che Y."/>
            <person name="Chen Y."/>
            <person name="Xia Y."/>
            <person name="Luo R."/>
            <person name="Cheng S.H."/>
            <person name="Zheng C."/>
            <person name="Zhang T."/>
        </authorList>
    </citation>
    <scope>NUCLEOTIDE SEQUENCE</scope>
    <source>
        <strain evidence="1">H1_PAT1</strain>
    </source>
</reference>
<dbReference type="AlphaFoldDB" id="A0A928TTX5"/>
<name>A0A928TTX5_UNCKA</name>
<proteinExistence type="predicted"/>
<dbReference type="Proteomes" id="UP000710385">
    <property type="component" value="Unassembled WGS sequence"/>
</dbReference>
<accession>A0A928TTX5</accession>
<gene>
    <name evidence="1" type="ORF">HS096_05270</name>
</gene>
<evidence type="ECO:0008006" key="3">
    <source>
        <dbReference type="Google" id="ProtNLM"/>
    </source>
</evidence>